<dbReference type="Pfam" id="PF07715">
    <property type="entry name" value="Plug"/>
    <property type="match status" value="1"/>
</dbReference>
<keyword evidence="10 15" id="KW-0798">TonB box</keyword>
<dbReference type="Proteomes" id="UP000199048">
    <property type="component" value="Unassembled WGS sequence"/>
</dbReference>
<evidence type="ECO:0000256" key="12">
    <source>
        <dbReference type="ARBA" id="ARBA00023170"/>
    </source>
</evidence>
<evidence type="ECO:0000256" key="13">
    <source>
        <dbReference type="ARBA" id="ARBA00023237"/>
    </source>
</evidence>
<keyword evidence="21" id="KW-1185">Reference proteome</keyword>
<organism evidence="20 21">
    <name type="scientific">Methylobacterium pseudosasicola</name>
    <dbReference type="NCBI Taxonomy" id="582667"/>
    <lineage>
        <taxon>Bacteria</taxon>
        <taxon>Pseudomonadati</taxon>
        <taxon>Pseudomonadota</taxon>
        <taxon>Alphaproteobacteria</taxon>
        <taxon>Hyphomicrobiales</taxon>
        <taxon>Methylobacteriaceae</taxon>
        <taxon>Methylobacterium</taxon>
    </lineage>
</organism>
<keyword evidence="13 14" id="KW-0998">Cell outer membrane</keyword>
<dbReference type="InterPro" id="IPR037066">
    <property type="entry name" value="Plug_dom_sf"/>
</dbReference>
<dbReference type="InterPro" id="IPR010105">
    <property type="entry name" value="TonB_sidphr_rcpt"/>
</dbReference>
<evidence type="ECO:0000256" key="11">
    <source>
        <dbReference type="ARBA" id="ARBA00023136"/>
    </source>
</evidence>
<dbReference type="InterPro" id="IPR036942">
    <property type="entry name" value="Beta-barrel_TonB_sf"/>
</dbReference>
<keyword evidence="4 14" id="KW-1134">Transmembrane beta strand</keyword>
<dbReference type="InterPro" id="IPR039426">
    <property type="entry name" value="TonB-dep_rcpt-like"/>
</dbReference>
<feature type="region of interest" description="Disordered" evidence="16">
    <location>
        <begin position="36"/>
        <end position="59"/>
    </location>
</feature>
<dbReference type="Pfam" id="PF00593">
    <property type="entry name" value="TonB_dep_Rec_b-barrel"/>
    <property type="match status" value="1"/>
</dbReference>
<keyword evidence="11 14" id="KW-0472">Membrane</keyword>
<evidence type="ECO:0000259" key="19">
    <source>
        <dbReference type="Pfam" id="PF07715"/>
    </source>
</evidence>
<evidence type="ECO:0000313" key="20">
    <source>
        <dbReference type="EMBL" id="SFM86503.1"/>
    </source>
</evidence>
<evidence type="ECO:0000256" key="9">
    <source>
        <dbReference type="ARBA" id="ARBA00023065"/>
    </source>
</evidence>
<keyword evidence="7 17" id="KW-0732">Signal</keyword>
<name>A0A1I4UCP7_9HYPH</name>
<evidence type="ECO:0000256" key="6">
    <source>
        <dbReference type="ARBA" id="ARBA00022692"/>
    </source>
</evidence>
<evidence type="ECO:0000256" key="2">
    <source>
        <dbReference type="ARBA" id="ARBA00009810"/>
    </source>
</evidence>
<dbReference type="EMBL" id="FOTK01000067">
    <property type="protein sequence ID" value="SFM86503.1"/>
    <property type="molecule type" value="Genomic_DNA"/>
</dbReference>
<gene>
    <name evidence="20" type="ORF">SAMN05192568_106715</name>
</gene>
<evidence type="ECO:0000256" key="17">
    <source>
        <dbReference type="SAM" id="SignalP"/>
    </source>
</evidence>
<feature type="compositionally biased region" description="Polar residues" evidence="16">
    <location>
        <begin position="48"/>
        <end position="59"/>
    </location>
</feature>
<keyword evidence="3 14" id="KW-0813">Transport</keyword>
<dbReference type="FunFam" id="2.170.130.10:FF:000001">
    <property type="entry name" value="Catecholate siderophore TonB-dependent receptor"/>
    <property type="match status" value="1"/>
</dbReference>
<protein>
    <submittedName>
        <fullName evidence="20">Iron complex outermembrane recepter protein</fullName>
    </submittedName>
</protein>
<feature type="domain" description="TonB-dependent receptor plug" evidence="19">
    <location>
        <begin position="104"/>
        <end position="207"/>
    </location>
</feature>
<dbReference type="GO" id="GO:0009279">
    <property type="term" value="C:cell outer membrane"/>
    <property type="evidence" value="ECO:0007669"/>
    <property type="project" value="UniProtKB-SubCell"/>
</dbReference>
<comment type="subcellular location">
    <subcellularLocation>
        <location evidence="1 14">Cell outer membrane</location>
        <topology evidence="1 14">Multi-pass membrane protein</topology>
    </subcellularLocation>
</comment>
<dbReference type="GO" id="GO:0015891">
    <property type="term" value="P:siderophore transport"/>
    <property type="evidence" value="ECO:0007669"/>
    <property type="project" value="InterPro"/>
</dbReference>
<evidence type="ECO:0000256" key="7">
    <source>
        <dbReference type="ARBA" id="ARBA00022729"/>
    </source>
</evidence>
<dbReference type="GO" id="GO:0015344">
    <property type="term" value="F:siderophore uptake transmembrane transporter activity"/>
    <property type="evidence" value="ECO:0007669"/>
    <property type="project" value="TreeGrafter"/>
</dbReference>
<dbReference type="PANTHER" id="PTHR32552">
    <property type="entry name" value="FERRICHROME IRON RECEPTOR-RELATED"/>
    <property type="match status" value="1"/>
</dbReference>
<keyword evidence="6 14" id="KW-0812">Transmembrane</keyword>
<evidence type="ECO:0000256" key="1">
    <source>
        <dbReference type="ARBA" id="ARBA00004571"/>
    </source>
</evidence>
<dbReference type="InterPro" id="IPR000531">
    <property type="entry name" value="Beta-barrel_TonB"/>
</dbReference>
<evidence type="ECO:0000259" key="18">
    <source>
        <dbReference type="Pfam" id="PF00593"/>
    </source>
</evidence>
<evidence type="ECO:0000313" key="21">
    <source>
        <dbReference type="Proteomes" id="UP000199048"/>
    </source>
</evidence>
<dbReference type="InterPro" id="IPR012910">
    <property type="entry name" value="Plug_dom"/>
</dbReference>
<keyword evidence="9" id="KW-0406">Ion transport</keyword>
<sequence>MRVVHPRSGVLRALLVDAFLASTSLAVLAQAAPALAQDATPPRPRASNLGSQTAQSSVQLEELSVTGQGGGPVVAGPVRDDPRGPITGFVAKRSLTATKTDTPLIETPQSITVIGRQQLDAQKPQSVSEAIQYAPGVFGSPFGPDTRQDFFLIRGFTTNDTGLYKDGLQLLNFGFGGFQLEPFGLERIEVLRGPSAVLFGAGNPGGVVNLVSKRPPLDPLRYIEAGGGSFGQKYFAFDLGGPADAEGHWFYRLTAIGRNGGTQVDGVEDNRGYIAPSFTYKPDGATTFTILSSFQHDETGRINAFLPYYGTVRPQAEGLRIPRSYNTQDNIQDRYRRTQAFIGYEFEHVFDDVWTVRQNARYAISQSYDNSLGGGIGYLDPTTQTQLSRYRFQAASTARQLNVDTQAIARFSDGLFAHTFLMGVDYKYFSLNDNQGTFFGVDPFNLAAPNFVSPAGPVTPYLINFDQFQQTGIYVQDQIKLTPELTMIASGRGDFTTNEVNNKLASPISRTTQNANAATERFALIYNFDFGLAPYISYATSFNPQVGTNAFSQPFKPTTGEQYEAGVKYEPPGTNLFVTAAFFDLALNNSLTTDPSNVNNSLQLGLTRSRGFEGSLTASITPELNVIASVTSYDLKIERGDNVGRTPAGVPQTFASVFGDYTIPTGEFAGFGFGGGVRYVGSSFATTDNTLKVPERVLFDTLVHYTSGNWRFAINAANIFDKRFVSSCTSINACFYGEARRVTASLSYKW</sequence>
<dbReference type="AlphaFoldDB" id="A0A1I4UCP7"/>
<reference evidence="21" key="1">
    <citation type="submission" date="2016-10" db="EMBL/GenBank/DDBJ databases">
        <authorList>
            <person name="Varghese N."/>
            <person name="Submissions S."/>
        </authorList>
    </citation>
    <scope>NUCLEOTIDE SEQUENCE [LARGE SCALE GENOMIC DNA]</scope>
    <source>
        <strain evidence="21">BL36</strain>
    </source>
</reference>
<dbReference type="SUPFAM" id="SSF56935">
    <property type="entry name" value="Porins"/>
    <property type="match status" value="1"/>
</dbReference>
<dbReference type="RefSeq" id="WP_092046764.1">
    <property type="nucleotide sequence ID" value="NZ_FOTK01000067.1"/>
</dbReference>
<keyword evidence="5" id="KW-0410">Iron transport</keyword>
<dbReference type="Gene3D" id="2.40.170.20">
    <property type="entry name" value="TonB-dependent receptor, beta-barrel domain"/>
    <property type="match status" value="1"/>
</dbReference>
<dbReference type="NCBIfam" id="TIGR01783">
    <property type="entry name" value="TonB-siderophor"/>
    <property type="match status" value="1"/>
</dbReference>
<evidence type="ECO:0000256" key="16">
    <source>
        <dbReference type="SAM" id="MobiDB-lite"/>
    </source>
</evidence>
<dbReference type="Gene3D" id="2.170.130.10">
    <property type="entry name" value="TonB-dependent receptor, plug domain"/>
    <property type="match status" value="1"/>
</dbReference>
<proteinExistence type="inferred from homology"/>
<evidence type="ECO:0000256" key="8">
    <source>
        <dbReference type="ARBA" id="ARBA00023004"/>
    </source>
</evidence>
<evidence type="ECO:0000256" key="10">
    <source>
        <dbReference type="ARBA" id="ARBA00023077"/>
    </source>
</evidence>
<keyword evidence="8" id="KW-0408">Iron</keyword>
<dbReference type="GO" id="GO:0038023">
    <property type="term" value="F:signaling receptor activity"/>
    <property type="evidence" value="ECO:0007669"/>
    <property type="project" value="InterPro"/>
</dbReference>
<dbReference type="CDD" id="cd01347">
    <property type="entry name" value="ligand_gated_channel"/>
    <property type="match status" value="1"/>
</dbReference>
<evidence type="ECO:0000256" key="14">
    <source>
        <dbReference type="PROSITE-ProRule" id="PRU01360"/>
    </source>
</evidence>
<dbReference type="PROSITE" id="PS52016">
    <property type="entry name" value="TONB_DEPENDENT_REC_3"/>
    <property type="match status" value="1"/>
</dbReference>
<dbReference type="OrthoDB" id="9760333at2"/>
<keyword evidence="12" id="KW-0675">Receptor</keyword>
<evidence type="ECO:0000256" key="4">
    <source>
        <dbReference type="ARBA" id="ARBA00022452"/>
    </source>
</evidence>
<evidence type="ECO:0000256" key="15">
    <source>
        <dbReference type="RuleBase" id="RU003357"/>
    </source>
</evidence>
<feature type="domain" description="TonB-dependent receptor-like beta-barrel" evidence="18">
    <location>
        <begin position="285"/>
        <end position="719"/>
    </location>
</feature>
<feature type="signal peptide" evidence="17">
    <location>
        <begin position="1"/>
        <end position="36"/>
    </location>
</feature>
<comment type="similarity">
    <text evidence="2 14 15">Belongs to the TonB-dependent receptor family.</text>
</comment>
<feature type="chain" id="PRO_5011561325" evidence="17">
    <location>
        <begin position="37"/>
        <end position="750"/>
    </location>
</feature>
<accession>A0A1I4UCP7</accession>
<evidence type="ECO:0000256" key="3">
    <source>
        <dbReference type="ARBA" id="ARBA00022448"/>
    </source>
</evidence>
<dbReference type="PANTHER" id="PTHR32552:SF68">
    <property type="entry name" value="FERRICHROME OUTER MEMBRANE TRANSPORTER_PHAGE RECEPTOR"/>
    <property type="match status" value="1"/>
</dbReference>
<dbReference type="STRING" id="582667.SAMN05192568_106715"/>
<evidence type="ECO:0000256" key="5">
    <source>
        <dbReference type="ARBA" id="ARBA00022496"/>
    </source>
</evidence>